<dbReference type="GO" id="GO:0080120">
    <property type="term" value="P:CAAX-box protein maturation"/>
    <property type="evidence" value="ECO:0007669"/>
    <property type="project" value="UniProtKB-ARBA"/>
</dbReference>
<evidence type="ECO:0000313" key="3">
    <source>
        <dbReference type="EMBL" id="KAB1441808.1"/>
    </source>
</evidence>
<dbReference type="RefSeq" id="WP_151150900.1">
    <property type="nucleotide sequence ID" value="NZ_WAIE01000003.1"/>
</dbReference>
<feature type="transmembrane region" description="Helical" evidence="1">
    <location>
        <begin position="95"/>
        <end position="119"/>
    </location>
</feature>
<name>A0A6N6N2B8_9BACT</name>
<dbReference type="GO" id="GO:0006508">
    <property type="term" value="P:proteolysis"/>
    <property type="evidence" value="ECO:0007669"/>
    <property type="project" value="UniProtKB-KW"/>
</dbReference>
<feature type="domain" description="CAAX prenyl protease 2/Lysostaphin resistance protein A-like" evidence="2">
    <location>
        <begin position="152"/>
        <end position="253"/>
    </location>
</feature>
<dbReference type="InterPro" id="IPR042150">
    <property type="entry name" value="MmRce1-like"/>
</dbReference>
<proteinExistence type="predicted"/>
<keyword evidence="4" id="KW-1185">Reference proteome</keyword>
<comment type="caution">
    <text evidence="3">The sequence shown here is derived from an EMBL/GenBank/DDBJ whole genome shotgun (WGS) entry which is preliminary data.</text>
</comment>
<dbReference type="PANTHER" id="PTHR35797">
    <property type="entry name" value="PROTEASE-RELATED"/>
    <property type="match status" value="1"/>
</dbReference>
<dbReference type="Pfam" id="PF02517">
    <property type="entry name" value="Rce1-like"/>
    <property type="match status" value="1"/>
</dbReference>
<evidence type="ECO:0000256" key="1">
    <source>
        <dbReference type="SAM" id="Phobius"/>
    </source>
</evidence>
<dbReference type="GO" id="GO:0004175">
    <property type="term" value="F:endopeptidase activity"/>
    <property type="evidence" value="ECO:0007669"/>
    <property type="project" value="UniProtKB-ARBA"/>
</dbReference>
<organism evidence="3 4">
    <name type="scientific">Pseudodesulfovibrio senegalensis</name>
    <dbReference type="NCBI Taxonomy" id="1721087"/>
    <lineage>
        <taxon>Bacteria</taxon>
        <taxon>Pseudomonadati</taxon>
        <taxon>Thermodesulfobacteriota</taxon>
        <taxon>Desulfovibrionia</taxon>
        <taxon>Desulfovibrionales</taxon>
        <taxon>Desulfovibrionaceae</taxon>
    </lineage>
</organism>
<feature type="transmembrane region" description="Helical" evidence="1">
    <location>
        <begin position="274"/>
        <end position="293"/>
    </location>
</feature>
<dbReference type="GO" id="GO:0008237">
    <property type="term" value="F:metallopeptidase activity"/>
    <property type="evidence" value="ECO:0007669"/>
    <property type="project" value="UniProtKB-KW"/>
</dbReference>
<gene>
    <name evidence="3" type="ORF">F8A88_09480</name>
</gene>
<keyword evidence="3" id="KW-0482">Metalloprotease</keyword>
<keyword evidence="3" id="KW-0378">Hydrolase</keyword>
<protein>
    <submittedName>
        <fullName evidence="3">CPBP family intramembrane metalloprotease</fullName>
    </submittedName>
</protein>
<feature type="transmembrane region" description="Helical" evidence="1">
    <location>
        <begin position="243"/>
        <end position="262"/>
    </location>
</feature>
<reference evidence="3 4" key="1">
    <citation type="journal article" date="2017" name="Int. J. Syst. Evol. Microbiol.">
        <title>Desulfovibrio senegalensis sp. nov., a mesophilic sulfate reducer isolated from marine sediment.</title>
        <authorList>
            <person name="Thioye A."/>
            <person name="Gam Z.B.A."/>
            <person name="Mbengue M."/>
            <person name="Cayol J.L."/>
            <person name="Joseph-Bartoli M."/>
            <person name="Toure-Kane C."/>
            <person name="Labat M."/>
        </authorList>
    </citation>
    <scope>NUCLEOTIDE SEQUENCE [LARGE SCALE GENOMIC DNA]</scope>
    <source>
        <strain evidence="3 4">DSM 101509</strain>
    </source>
</reference>
<dbReference type="PANTHER" id="PTHR35797:SF1">
    <property type="entry name" value="PROTEASE"/>
    <property type="match status" value="1"/>
</dbReference>
<evidence type="ECO:0000259" key="2">
    <source>
        <dbReference type="Pfam" id="PF02517"/>
    </source>
</evidence>
<keyword evidence="1" id="KW-0812">Transmembrane</keyword>
<feature type="transmembrane region" description="Helical" evidence="1">
    <location>
        <begin position="187"/>
        <end position="207"/>
    </location>
</feature>
<keyword evidence="1" id="KW-0472">Membrane</keyword>
<feature type="transmembrane region" description="Helical" evidence="1">
    <location>
        <begin position="144"/>
        <end position="166"/>
    </location>
</feature>
<dbReference type="OrthoDB" id="3693644at2"/>
<sequence length="296" mass="32141">MADNTPDERFDRAGVLLFLAATFVLSWAAQITLVRMADPFNHIVGNAPDTLSTAVLVGIMWIPGLCALTIHCLVQRRPLRRLLRPGNETNQGKQWKGFGAAMLIIPLVTATAYGLTWALGLGQPDWNFTGLAALQGAPVHVSDVFLVMLPSSIVLGPLFNIPAALGEELGWRGFLLPRLMPLGKARAYLLLGAIWGLWHAPLIVAGLNYPGHPVAGIFMMMIACTAFGTFFNELTLSCRSVLLAAWMHGALNAQGYGIWHWMFPDVHPLLGGDTGLTGMLMWTIAALLAVRIVRAR</sequence>
<keyword evidence="3" id="KW-0645">Protease</keyword>
<feature type="transmembrane region" description="Helical" evidence="1">
    <location>
        <begin position="52"/>
        <end position="74"/>
    </location>
</feature>
<feature type="transmembrane region" description="Helical" evidence="1">
    <location>
        <begin position="213"/>
        <end position="231"/>
    </location>
</feature>
<accession>A0A6N6N2B8</accession>
<dbReference type="Proteomes" id="UP000438699">
    <property type="component" value="Unassembled WGS sequence"/>
</dbReference>
<dbReference type="AlphaFoldDB" id="A0A6N6N2B8"/>
<evidence type="ECO:0000313" key="4">
    <source>
        <dbReference type="Proteomes" id="UP000438699"/>
    </source>
</evidence>
<keyword evidence="1" id="KW-1133">Transmembrane helix</keyword>
<dbReference type="EMBL" id="WAIE01000003">
    <property type="protein sequence ID" value="KAB1441808.1"/>
    <property type="molecule type" value="Genomic_DNA"/>
</dbReference>
<dbReference type="InterPro" id="IPR003675">
    <property type="entry name" value="Rce1/LyrA-like_dom"/>
</dbReference>